<evidence type="ECO:0000259" key="6">
    <source>
        <dbReference type="PROSITE" id="PS51387"/>
    </source>
</evidence>
<evidence type="ECO:0000313" key="7">
    <source>
        <dbReference type="EMBL" id="SDP45467.1"/>
    </source>
</evidence>
<dbReference type="InterPro" id="IPR016167">
    <property type="entry name" value="FAD-bd_PCMH_sub1"/>
</dbReference>
<keyword evidence="4" id="KW-0274">FAD</keyword>
<dbReference type="Pfam" id="PF08031">
    <property type="entry name" value="BBE"/>
    <property type="match status" value="1"/>
</dbReference>
<dbReference type="InterPro" id="IPR006094">
    <property type="entry name" value="Oxid_FAD_bind_N"/>
</dbReference>
<evidence type="ECO:0000256" key="2">
    <source>
        <dbReference type="ARBA" id="ARBA00005466"/>
    </source>
</evidence>
<feature type="domain" description="FAD-binding PCMH-type" evidence="6">
    <location>
        <begin position="32"/>
        <end position="202"/>
    </location>
</feature>
<comment type="cofactor">
    <cofactor evidence="1">
        <name>FAD</name>
        <dbReference type="ChEBI" id="CHEBI:57692"/>
    </cofactor>
</comment>
<name>A0A1H0SUN3_9PSEU</name>
<comment type="similarity">
    <text evidence="2">Belongs to the oxygen-dependent FAD-linked oxidoreductase family.</text>
</comment>
<dbReference type="Gene3D" id="3.40.462.20">
    <property type="match status" value="1"/>
</dbReference>
<keyword evidence="5" id="KW-0560">Oxidoreductase</keyword>
<dbReference type="PANTHER" id="PTHR42973">
    <property type="entry name" value="BINDING OXIDOREDUCTASE, PUTATIVE (AFU_ORTHOLOGUE AFUA_1G17690)-RELATED"/>
    <property type="match status" value="1"/>
</dbReference>
<protein>
    <submittedName>
        <fullName evidence="7">FAD/FMN-containing dehydrogenase</fullName>
    </submittedName>
</protein>
<dbReference type="GO" id="GO:0071949">
    <property type="term" value="F:FAD binding"/>
    <property type="evidence" value="ECO:0007669"/>
    <property type="project" value="InterPro"/>
</dbReference>
<accession>A0A1H0SUN3</accession>
<dbReference type="InterPro" id="IPR016169">
    <property type="entry name" value="FAD-bd_PCMH_sub2"/>
</dbReference>
<evidence type="ECO:0000256" key="5">
    <source>
        <dbReference type="ARBA" id="ARBA00023002"/>
    </source>
</evidence>
<evidence type="ECO:0000256" key="1">
    <source>
        <dbReference type="ARBA" id="ARBA00001974"/>
    </source>
</evidence>
<sequence length="455" mass="48396">MFDKLRGDFRGALLRPGEEGYDEARRVWNGAIDRRPALIARCAGADDVATAVRCARDNGMPATVKGGGHAVAGHAVSDDSLMIDLSMMKSVSVDPAARTARGAGGLLWSELDKATQAFGLATTGGIISHTGIGGLTLGGGLGHLMRKAGLTVDNLIEVDLVTAEGERLRVDADTDPELFWGLRGGGGNFGIATSLTYRLHHVGPLVLGGPMFWPLADAPEILDHIRSMAPDAPDDLGITITARNAPPAPFLPTEWYGKPVFGLVLVWTGDLAQGQRLIEPLRKLGTLLADAVRPVPYVAIQSMLDGGAPHGMHYYWKSHRLPKLSDEVIDVMMSGVDTLTSPFSQFSGWAMGGAASRVPADATAVGEREVGFELNVTAAWRPGPGDAHVAWVREQWEALRPHSVGVYANFLSDEDAAGVAAAYGSRLARLTALKDRYDPTNFFRHNANVRPSGGA</sequence>
<dbReference type="Gene3D" id="3.30.43.10">
    <property type="entry name" value="Uridine Diphospho-n-acetylenolpyruvylglucosamine Reductase, domain 2"/>
    <property type="match status" value="1"/>
</dbReference>
<dbReference type="STRING" id="504798.SAMN05421871_11438"/>
<dbReference type="PROSITE" id="PS51387">
    <property type="entry name" value="FAD_PCMH"/>
    <property type="match status" value="1"/>
</dbReference>
<organism evidence="7 8">
    <name type="scientific">Actinokineospora alba</name>
    <dbReference type="NCBI Taxonomy" id="504798"/>
    <lineage>
        <taxon>Bacteria</taxon>
        <taxon>Bacillati</taxon>
        <taxon>Actinomycetota</taxon>
        <taxon>Actinomycetes</taxon>
        <taxon>Pseudonocardiales</taxon>
        <taxon>Pseudonocardiaceae</taxon>
        <taxon>Actinokineospora</taxon>
    </lineage>
</organism>
<dbReference type="PANTHER" id="PTHR42973:SF39">
    <property type="entry name" value="FAD-BINDING PCMH-TYPE DOMAIN-CONTAINING PROTEIN"/>
    <property type="match status" value="1"/>
</dbReference>
<proteinExistence type="inferred from homology"/>
<dbReference type="RefSeq" id="WP_228770080.1">
    <property type="nucleotide sequence ID" value="NZ_FNDV01000014.1"/>
</dbReference>
<dbReference type="InterPro" id="IPR050416">
    <property type="entry name" value="FAD-linked_Oxidoreductase"/>
</dbReference>
<dbReference type="EMBL" id="FNJB01000009">
    <property type="protein sequence ID" value="SDP45467.1"/>
    <property type="molecule type" value="Genomic_DNA"/>
</dbReference>
<dbReference type="Pfam" id="PF01565">
    <property type="entry name" value="FAD_binding_4"/>
    <property type="match status" value="1"/>
</dbReference>
<dbReference type="GO" id="GO:0016491">
    <property type="term" value="F:oxidoreductase activity"/>
    <property type="evidence" value="ECO:0007669"/>
    <property type="project" value="UniProtKB-KW"/>
</dbReference>
<keyword evidence="3" id="KW-0285">Flavoprotein</keyword>
<dbReference type="Gene3D" id="3.30.465.10">
    <property type="match status" value="1"/>
</dbReference>
<dbReference type="Proteomes" id="UP000199651">
    <property type="component" value="Unassembled WGS sequence"/>
</dbReference>
<dbReference type="AlphaFoldDB" id="A0A1H0SUN3"/>
<evidence type="ECO:0000256" key="3">
    <source>
        <dbReference type="ARBA" id="ARBA00022630"/>
    </source>
</evidence>
<dbReference type="InterPro" id="IPR016166">
    <property type="entry name" value="FAD-bd_PCMH"/>
</dbReference>
<gene>
    <name evidence="7" type="ORF">SAMN05192558_109108</name>
</gene>
<evidence type="ECO:0000313" key="8">
    <source>
        <dbReference type="Proteomes" id="UP000199651"/>
    </source>
</evidence>
<dbReference type="SUPFAM" id="SSF56176">
    <property type="entry name" value="FAD-binding/transporter-associated domain-like"/>
    <property type="match status" value="1"/>
</dbReference>
<reference evidence="8" key="1">
    <citation type="submission" date="2016-10" db="EMBL/GenBank/DDBJ databases">
        <authorList>
            <person name="Varghese N."/>
            <person name="Submissions S."/>
        </authorList>
    </citation>
    <scope>NUCLEOTIDE SEQUENCE [LARGE SCALE GENOMIC DNA]</scope>
    <source>
        <strain evidence="8">IBRC-M 10655</strain>
    </source>
</reference>
<dbReference type="InterPro" id="IPR036318">
    <property type="entry name" value="FAD-bd_PCMH-like_sf"/>
</dbReference>
<dbReference type="InterPro" id="IPR012951">
    <property type="entry name" value="BBE"/>
</dbReference>
<evidence type="ECO:0000256" key="4">
    <source>
        <dbReference type="ARBA" id="ARBA00022827"/>
    </source>
</evidence>
<keyword evidence="8" id="KW-1185">Reference proteome</keyword>